<evidence type="ECO:0000313" key="12">
    <source>
        <dbReference type="Proteomes" id="UP000887540"/>
    </source>
</evidence>
<dbReference type="InterPro" id="IPR019424">
    <property type="entry name" value="7TM_GPCR_Srsx"/>
</dbReference>
<dbReference type="Pfam" id="PF10320">
    <property type="entry name" value="7TM_GPCR_Srsx"/>
    <property type="match status" value="1"/>
</dbReference>
<dbReference type="GO" id="GO:0005886">
    <property type="term" value="C:plasma membrane"/>
    <property type="evidence" value="ECO:0007669"/>
    <property type="project" value="UniProtKB-SubCell"/>
</dbReference>
<evidence type="ECO:0000256" key="7">
    <source>
        <dbReference type="ARBA" id="ARBA00023170"/>
    </source>
</evidence>
<dbReference type="PROSITE" id="PS00237">
    <property type="entry name" value="G_PROTEIN_RECEP_F1_1"/>
    <property type="match status" value="1"/>
</dbReference>
<evidence type="ECO:0000256" key="5">
    <source>
        <dbReference type="ARBA" id="ARBA00023040"/>
    </source>
</evidence>
<evidence type="ECO:0000256" key="1">
    <source>
        <dbReference type="ARBA" id="ARBA00004651"/>
    </source>
</evidence>
<evidence type="ECO:0000256" key="6">
    <source>
        <dbReference type="ARBA" id="ARBA00023136"/>
    </source>
</evidence>
<feature type="transmembrane region" description="Helical" evidence="10">
    <location>
        <begin position="79"/>
        <end position="106"/>
    </location>
</feature>
<keyword evidence="2" id="KW-1003">Cell membrane</keyword>
<accession>A0A914CZ30</accession>
<feature type="transmembrane region" description="Helical" evidence="10">
    <location>
        <begin position="163"/>
        <end position="185"/>
    </location>
</feature>
<feature type="transmembrane region" description="Helical" evidence="10">
    <location>
        <begin position="6"/>
        <end position="26"/>
    </location>
</feature>
<comment type="subcellular location">
    <subcellularLocation>
        <location evidence="1">Cell membrane</location>
        <topology evidence="1">Multi-pass membrane protein</topology>
    </subcellularLocation>
</comment>
<keyword evidence="7" id="KW-0675">Receptor</keyword>
<name>A0A914CZ30_9BILA</name>
<dbReference type="PANTHER" id="PTHR24246:SF27">
    <property type="entry name" value="ADENOSINE RECEPTOR, ISOFORM A"/>
    <property type="match status" value="1"/>
</dbReference>
<dbReference type="CDD" id="cd00637">
    <property type="entry name" value="7tm_classA_rhodopsin-like"/>
    <property type="match status" value="1"/>
</dbReference>
<dbReference type="PROSITE" id="PS50262">
    <property type="entry name" value="G_PROTEIN_RECEP_F1_2"/>
    <property type="match status" value="1"/>
</dbReference>
<dbReference type="PANTHER" id="PTHR24246">
    <property type="entry name" value="OLFACTORY RECEPTOR AND ADENOSINE RECEPTOR"/>
    <property type="match status" value="1"/>
</dbReference>
<dbReference type="InterPro" id="IPR000276">
    <property type="entry name" value="GPCR_Rhodpsn"/>
</dbReference>
<dbReference type="GO" id="GO:0004930">
    <property type="term" value="F:G protein-coupled receptor activity"/>
    <property type="evidence" value="ECO:0007669"/>
    <property type="project" value="UniProtKB-KW"/>
</dbReference>
<dbReference type="Gene3D" id="1.20.1070.10">
    <property type="entry name" value="Rhodopsin 7-helix transmembrane proteins"/>
    <property type="match status" value="1"/>
</dbReference>
<dbReference type="SMART" id="SM01381">
    <property type="entry name" value="7TM_GPCR_Srsx"/>
    <property type="match status" value="1"/>
</dbReference>
<reference evidence="13 14" key="1">
    <citation type="submission" date="2022-11" db="UniProtKB">
        <authorList>
            <consortium name="WormBaseParasite"/>
        </authorList>
    </citation>
    <scope>IDENTIFICATION</scope>
</reference>
<keyword evidence="5" id="KW-0297">G-protein coupled receptor</keyword>
<evidence type="ECO:0000256" key="3">
    <source>
        <dbReference type="ARBA" id="ARBA00022692"/>
    </source>
</evidence>
<dbReference type="SUPFAM" id="SSF81321">
    <property type="entry name" value="Family A G protein-coupled receptor-like"/>
    <property type="match status" value="1"/>
</dbReference>
<feature type="transmembrane region" description="Helical" evidence="10">
    <location>
        <begin position="38"/>
        <end position="59"/>
    </location>
</feature>
<keyword evidence="9" id="KW-0807">Transducer</keyword>
<keyword evidence="12" id="KW-1185">Reference proteome</keyword>
<feature type="domain" description="G-protein coupled receptors family 1 profile" evidence="11">
    <location>
        <begin position="1"/>
        <end position="183"/>
    </location>
</feature>
<protein>
    <submittedName>
        <fullName evidence="13 14">G-protein coupled receptors family 1 profile domain-containing protein</fullName>
    </submittedName>
</protein>
<evidence type="ECO:0000256" key="2">
    <source>
        <dbReference type="ARBA" id="ARBA00022475"/>
    </source>
</evidence>
<dbReference type="WBParaSite" id="ACRNAN_scaffold1358.g19660.t1">
    <property type="protein sequence ID" value="ACRNAN_scaffold1358.g19660.t1"/>
    <property type="gene ID" value="ACRNAN_scaffold1358.g19660"/>
</dbReference>
<dbReference type="AlphaFoldDB" id="A0A914CZ30"/>
<evidence type="ECO:0000256" key="9">
    <source>
        <dbReference type="ARBA" id="ARBA00023224"/>
    </source>
</evidence>
<evidence type="ECO:0000256" key="4">
    <source>
        <dbReference type="ARBA" id="ARBA00022989"/>
    </source>
</evidence>
<evidence type="ECO:0000256" key="10">
    <source>
        <dbReference type="SAM" id="Phobius"/>
    </source>
</evidence>
<feature type="transmembrane region" description="Helical" evidence="10">
    <location>
        <begin position="127"/>
        <end position="157"/>
    </location>
</feature>
<proteinExistence type="predicted"/>
<keyword evidence="3 10" id="KW-0812">Transmembrane</keyword>
<keyword evidence="8" id="KW-0325">Glycoprotein</keyword>
<sequence>MPHMFGISFGQSILLAIAIDRFIAVSQPMVYIRAGYKLELFTTILSAFTLSFFFCWFSQYDLEPTPVKQCSTGASATKLFAYIWSVVGVAIAVSILGFYIATVFILKKKRKFSDRTVGLVVQRQKRVFITISLILLSYAIFWCMPLFVMIVVVYAHLESIQGYTSTLIGLCSGLHSVLVFFIYLLKHKDLRKYFKKLFPWIDFQNPLTKKCVVQRKNSSKSKGTVETNVNMEDEVLL</sequence>
<dbReference type="InterPro" id="IPR017452">
    <property type="entry name" value="GPCR_Rhodpsn_7TM"/>
</dbReference>
<dbReference type="WBParaSite" id="ACRNAN_scaffold15522.g27350.t1">
    <property type="protein sequence ID" value="ACRNAN_scaffold15522.g27350.t1"/>
    <property type="gene ID" value="ACRNAN_scaffold15522.g27350"/>
</dbReference>
<organism evidence="12 14">
    <name type="scientific">Acrobeloides nanus</name>
    <dbReference type="NCBI Taxonomy" id="290746"/>
    <lineage>
        <taxon>Eukaryota</taxon>
        <taxon>Metazoa</taxon>
        <taxon>Ecdysozoa</taxon>
        <taxon>Nematoda</taxon>
        <taxon>Chromadorea</taxon>
        <taxon>Rhabditida</taxon>
        <taxon>Tylenchina</taxon>
        <taxon>Cephalobomorpha</taxon>
        <taxon>Cephaloboidea</taxon>
        <taxon>Cephalobidae</taxon>
        <taxon>Acrobeloides</taxon>
    </lineage>
</organism>
<evidence type="ECO:0000259" key="11">
    <source>
        <dbReference type="PROSITE" id="PS50262"/>
    </source>
</evidence>
<evidence type="ECO:0000256" key="8">
    <source>
        <dbReference type="ARBA" id="ARBA00023180"/>
    </source>
</evidence>
<dbReference type="Proteomes" id="UP000887540">
    <property type="component" value="Unplaced"/>
</dbReference>
<keyword evidence="4 10" id="KW-1133">Transmembrane helix</keyword>
<evidence type="ECO:0000313" key="14">
    <source>
        <dbReference type="WBParaSite" id="ACRNAN_scaffold15522.g27350.t1"/>
    </source>
</evidence>
<evidence type="ECO:0000313" key="13">
    <source>
        <dbReference type="WBParaSite" id="ACRNAN_scaffold1358.g19660.t1"/>
    </source>
</evidence>
<keyword evidence="6 10" id="KW-0472">Membrane</keyword>